<evidence type="ECO:0000259" key="2">
    <source>
        <dbReference type="SMART" id="SM01406"/>
    </source>
</evidence>
<feature type="compositionally biased region" description="Basic and acidic residues" evidence="1">
    <location>
        <begin position="357"/>
        <end position="394"/>
    </location>
</feature>
<accession>A0ABQ9NPM2</accession>
<feature type="region of interest" description="Disordered" evidence="1">
    <location>
        <begin position="467"/>
        <end position="486"/>
    </location>
</feature>
<dbReference type="Proteomes" id="UP001172684">
    <property type="component" value="Unassembled WGS sequence"/>
</dbReference>
<sequence length="486" mass="52749">MAERPVKRLRRLSTDYDDSEGNDDWIPAPNKGSAQSTSTSAPTASAPSTDRPRRGTAAPASARISHPSPDTHHQSIRLTVKAPPSKLREATSSHAAPANEAAAAGGKGRQAVAVNSRDRFEGGEILSGARRSRNKRAIVEESSEEEDEEEEAEGEYEEDGEGEGEEGEEDEEEEGEKEDDEEGVDDDEDAEGDEDADMDDAESAVQQPHRESAAHPAVIVRQRTESSFAPPQRTQGAATAQRTAKPAPPAVIVTSADGNTTARSVEEKEIAMANDESDDSLSELESQDEEDEDDAEGEEDAEGEDEEMGDEDADVDGSEDEDGISRSATPDLSKLTRRQRAAFEEYEGGLMALSNEAQKKKVFTPEEHAMRRAEMARRRKNLSEKRNEEEKQDTINRLLKKQAPKRRTRAEILADAAAADGDDAQREKPHPVFVRYVQSRQGARIGVPEEVLAAGVLGAWAGEQAGATERNGEGPLGVERMVEEVA</sequence>
<feature type="compositionally biased region" description="Acidic residues" evidence="1">
    <location>
        <begin position="275"/>
        <end position="322"/>
    </location>
</feature>
<feature type="region of interest" description="Disordered" evidence="1">
    <location>
        <begin position="1"/>
        <end position="337"/>
    </location>
</feature>
<feature type="compositionally biased region" description="Acidic residues" evidence="1">
    <location>
        <begin position="141"/>
        <end position="202"/>
    </location>
</feature>
<gene>
    <name evidence="3" type="ORF">H2201_005598</name>
</gene>
<organism evidence="3 4">
    <name type="scientific">Coniosporium apollinis</name>
    <dbReference type="NCBI Taxonomy" id="61459"/>
    <lineage>
        <taxon>Eukaryota</taxon>
        <taxon>Fungi</taxon>
        <taxon>Dikarya</taxon>
        <taxon>Ascomycota</taxon>
        <taxon>Pezizomycotina</taxon>
        <taxon>Dothideomycetes</taxon>
        <taxon>Dothideomycetes incertae sedis</taxon>
        <taxon>Coniosporium</taxon>
    </lineage>
</organism>
<feature type="compositionally biased region" description="Low complexity" evidence="1">
    <location>
        <begin position="95"/>
        <end position="104"/>
    </location>
</feature>
<comment type="caution">
    <text evidence="3">The sequence shown here is derived from an EMBL/GenBank/DDBJ whole genome shotgun (WGS) entry which is preliminary data.</text>
</comment>
<dbReference type="EMBL" id="JAPDRL010000042">
    <property type="protein sequence ID" value="KAJ9663637.1"/>
    <property type="molecule type" value="Genomic_DNA"/>
</dbReference>
<feature type="region of interest" description="Disordered" evidence="1">
    <location>
        <begin position="350"/>
        <end position="395"/>
    </location>
</feature>
<keyword evidence="4" id="KW-1185">Reference proteome</keyword>
<evidence type="ECO:0000313" key="4">
    <source>
        <dbReference type="Proteomes" id="UP001172684"/>
    </source>
</evidence>
<dbReference type="PANTHER" id="PTHR21561">
    <property type="entry name" value="INO80 COMPLEX SUBUNIT B"/>
    <property type="match status" value="1"/>
</dbReference>
<dbReference type="PANTHER" id="PTHR21561:SF12">
    <property type="entry name" value="INO80 COMPLEX SUBUNIT B"/>
    <property type="match status" value="1"/>
</dbReference>
<proteinExistence type="predicted"/>
<name>A0ABQ9NPM2_9PEZI</name>
<dbReference type="Pfam" id="PF04795">
    <property type="entry name" value="PAPA-1"/>
    <property type="match status" value="1"/>
</dbReference>
<protein>
    <recommendedName>
        <fullName evidence="2">INO80 complex subunit B-like conserved region domain-containing protein</fullName>
    </recommendedName>
</protein>
<dbReference type="InterPro" id="IPR006880">
    <property type="entry name" value="INO80B_C"/>
</dbReference>
<feature type="compositionally biased region" description="Low complexity" evidence="1">
    <location>
        <begin position="229"/>
        <end position="244"/>
    </location>
</feature>
<evidence type="ECO:0000256" key="1">
    <source>
        <dbReference type="SAM" id="MobiDB-lite"/>
    </source>
</evidence>
<feature type="domain" description="INO80 complex subunit B-like conserved region" evidence="2">
    <location>
        <begin position="367"/>
        <end position="451"/>
    </location>
</feature>
<feature type="compositionally biased region" description="Low complexity" evidence="1">
    <location>
        <begin position="33"/>
        <end position="49"/>
    </location>
</feature>
<dbReference type="InterPro" id="IPR029523">
    <property type="entry name" value="INO80B/Ies2"/>
</dbReference>
<reference evidence="3" key="1">
    <citation type="submission" date="2022-10" db="EMBL/GenBank/DDBJ databases">
        <title>Culturing micro-colonial fungi from biological soil crusts in the Mojave desert and describing Neophaeococcomyces mojavensis, and introducing the new genera and species Taxawa tesnikishii.</title>
        <authorList>
            <person name="Kurbessoian T."/>
            <person name="Stajich J.E."/>
        </authorList>
    </citation>
    <scope>NUCLEOTIDE SEQUENCE</scope>
    <source>
        <strain evidence="3">TK_1</strain>
    </source>
</reference>
<evidence type="ECO:0000313" key="3">
    <source>
        <dbReference type="EMBL" id="KAJ9663637.1"/>
    </source>
</evidence>
<dbReference type="SMART" id="SM01406">
    <property type="entry name" value="PAPA-1"/>
    <property type="match status" value="1"/>
</dbReference>